<reference evidence="7 8" key="1">
    <citation type="submission" date="2019-04" db="EMBL/GenBank/DDBJ databases">
        <title>Friends and foes A comparative genomics study of 23 Aspergillus species from section Flavi.</title>
        <authorList>
            <consortium name="DOE Joint Genome Institute"/>
            <person name="Kjaerbolling I."/>
            <person name="Vesth T."/>
            <person name="Frisvad J.C."/>
            <person name="Nybo J.L."/>
            <person name="Theobald S."/>
            <person name="Kildgaard S."/>
            <person name="Isbrandt T."/>
            <person name="Kuo A."/>
            <person name="Sato A."/>
            <person name="Lyhne E.K."/>
            <person name="Kogle M.E."/>
            <person name="Wiebenga A."/>
            <person name="Kun R.S."/>
            <person name="Lubbers R.J."/>
            <person name="Makela M.R."/>
            <person name="Barry K."/>
            <person name="Chovatia M."/>
            <person name="Clum A."/>
            <person name="Daum C."/>
            <person name="Haridas S."/>
            <person name="He G."/>
            <person name="LaButti K."/>
            <person name="Lipzen A."/>
            <person name="Mondo S."/>
            <person name="Riley R."/>
            <person name="Salamov A."/>
            <person name="Simmons B.A."/>
            <person name="Magnuson J.K."/>
            <person name="Henrissat B."/>
            <person name="Mortensen U.H."/>
            <person name="Larsen T.O."/>
            <person name="Devries R.P."/>
            <person name="Grigoriev I.V."/>
            <person name="Machida M."/>
            <person name="Baker S.E."/>
            <person name="Andersen M.R."/>
        </authorList>
    </citation>
    <scope>NUCLEOTIDE SEQUENCE [LARGE SCALE GENOMIC DNA]</scope>
    <source>
        <strain evidence="7 8">CBS 151.66</strain>
    </source>
</reference>
<evidence type="ECO:0000313" key="7">
    <source>
        <dbReference type="EMBL" id="KAB8067151.1"/>
    </source>
</evidence>
<dbReference type="Pfam" id="PF04082">
    <property type="entry name" value="Fungal_trans"/>
    <property type="match status" value="1"/>
</dbReference>
<evidence type="ECO:0000256" key="5">
    <source>
        <dbReference type="SAM" id="MobiDB-lite"/>
    </source>
</evidence>
<dbReference type="GO" id="GO:0003677">
    <property type="term" value="F:DNA binding"/>
    <property type="evidence" value="ECO:0007669"/>
    <property type="project" value="InterPro"/>
</dbReference>
<keyword evidence="3" id="KW-0804">Transcription</keyword>
<keyword evidence="8" id="KW-1185">Reference proteome</keyword>
<dbReference type="OrthoDB" id="424974at2759"/>
<keyword evidence="2" id="KW-0805">Transcription regulation</keyword>
<evidence type="ECO:0000256" key="4">
    <source>
        <dbReference type="ARBA" id="ARBA00023242"/>
    </source>
</evidence>
<comment type="subcellular location">
    <subcellularLocation>
        <location evidence="1">Nucleus</location>
    </subcellularLocation>
</comment>
<name>A0A5N5WFY4_9EURO</name>
<keyword evidence="4" id="KW-0539">Nucleus</keyword>
<dbReference type="PANTHER" id="PTHR31001:SF77">
    <property type="entry name" value="TRANSCRIPTION FACTOR, PUTATIVE (AFU_ORTHOLOGUE AFUA_3G12940)-RELATED"/>
    <property type="match status" value="1"/>
</dbReference>
<dbReference type="SMART" id="SM00906">
    <property type="entry name" value="Fungal_trans"/>
    <property type="match status" value="1"/>
</dbReference>
<dbReference type="GO" id="GO:0006351">
    <property type="term" value="P:DNA-templated transcription"/>
    <property type="evidence" value="ECO:0007669"/>
    <property type="project" value="InterPro"/>
</dbReference>
<dbReference type="CDD" id="cd12148">
    <property type="entry name" value="fungal_TF_MHR"/>
    <property type="match status" value="1"/>
</dbReference>
<accession>A0A5N5WFY4</accession>
<evidence type="ECO:0000259" key="6">
    <source>
        <dbReference type="SMART" id="SM00906"/>
    </source>
</evidence>
<dbReference type="EMBL" id="ML732552">
    <property type="protein sequence ID" value="KAB8067151.1"/>
    <property type="molecule type" value="Genomic_DNA"/>
</dbReference>
<dbReference type="InterPro" id="IPR050613">
    <property type="entry name" value="Sec_Metabolite_Reg"/>
</dbReference>
<dbReference type="InterPro" id="IPR007219">
    <property type="entry name" value="XnlR_reg_dom"/>
</dbReference>
<feature type="region of interest" description="Disordered" evidence="5">
    <location>
        <begin position="29"/>
        <end position="60"/>
    </location>
</feature>
<evidence type="ECO:0000256" key="1">
    <source>
        <dbReference type="ARBA" id="ARBA00004123"/>
    </source>
</evidence>
<dbReference type="GO" id="GO:0008270">
    <property type="term" value="F:zinc ion binding"/>
    <property type="evidence" value="ECO:0007669"/>
    <property type="project" value="InterPro"/>
</dbReference>
<evidence type="ECO:0000256" key="2">
    <source>
        <dbReference type="ARBA" id="ARBA00023015"/>
    </source>
</evidence>
<evidence type="ECO:0000256" key="3">
    <source>
        <dbReference type="ARBA" id="ARBA00023163"/>
    </source>
</evidence>
<evidence type="ECO:0000313" key="8">
    <source>
        <dbReference type="Proteomes" id="UP000326565"/>
    </source>
</evidence>
<feature type="region of interest" description="Disordered" evidence="5">
    <location>
        <begin position="576"/>
        <end position="602"/>
    </location>
</feature>
<dbReference type="Proteomes" id="UP000326565">
    <property type="component" value="Unassembled WGS sequence"/>
</dbReference>
<protein>
    <submittedName>
        <fullName evidence="7">Fungal-specific transcription factor</fullName>
    </submittedName>
</protein>
<sequence>MSSTLTRINPRLQRLANILAQAQALPCEALEQSPASPESYPTARSSPVPKDAATPHRRSQEDVLILENGVPRFISGKHWAWMAEEIQDIQSLLTESQKSSPNEPQGDHLVWESDSSPSNVYSFYPNTREDCYLLLNVFLANVDPIVRIVHRPSLARRFDGFIRTHYSLDKTPAGSSYSNNMAFNPNQSDAFEPLAMSIFYAAINSMKETDVSTVFNTDKSRLLRRYRAGTEVHLKQHEFMTSRIFEVLQAFVIFLTAQYREDDMGKVWPLTGLAIRMATIQGLHRDPLALPLGTIDIVQVELRRRLWAQICHLDFRAAEGHGFAPSIHESDFDTRLPLNVDDVDLIEGVAPSSRLLDAPKFADMTIYLLRLTASQCYGRIIQITHASRKRIRACSQGPLGEAQVLSELQTLFKTAEAMAAELEKALDDLVQYCDKRVSLQLMALHLSAHLKSKFWVIFWIQIPRQDREKIISPAIRRSIFMDAATTVENWCTIASSKDCEPFQWHISSHAGFYPILYVLSEVRSPAFQTPEWADLRQRGLHVAKAIYEIRGQHTTGAWPAIIWLIDRARFQNVGPAEGNRTADLSPGPQDNPMVTRSGPDNMASGGLELDTGDFLGFMNLGDFDFPDLAGVDPMLFSNPSQWS</sequence>
<dbReference type="GO" id="GO:0005634">
    <property type="term" value="C:nucleus"/>
    <property type="evidence" value="ECO:0007669"/>
    <property type="project" value="UniProtKB-SubCell"/>
</dbReference>
<organism evidence="7 8">
    <name type="scientific">Aspergillus leporis</name>
    <dbReference type="NCBI Taxonomy" id="41062"/>
    <lineage>
        <taxon>Eukaryota</taxon>
        <taxon>Fungi</taxon>
        <taxon>Dikarya</taxon>
        <taxon>Ascomycota</taxon>
        <taxon>Pezizomycotina</taxon>
        <taxon>Eurotiomycetes</taxon>
        <taxon>Eurotiomycetidae</taxon>
        <taxon>Eurotiales</taxon>
        <taxon>Aspergillaceae</taxon>
        <taxon>Aspergillus</taxon>
        <taxon>Aspergillus subgen. Circumdati</taxon>
    </lineage>
</organism>
<feature type="domain" description="Xylanolytic transcriptional activator regulatory" evidence="6">
    <location>
        <begin position="267"/>
        <end position="343"/>
    </location>
</feature>
<dbReference type="AlphaFoldDB" id="A0A5N5WFY4"/>
<gene>
    <name evidence="7" type="ORF">BDV29DRAFT_196656</name>
</gene>
<dbReference type="PANTHER" id="PTHR31001">
    <property type="entry name" value="UNCHARACTERIZED TRANSCRIPTIONAL REGULATORY PROTEIN"/>
    <property type="match status" value="1"/>
</dbReference>
<proteinExistence type="predicted"/>